<comment type="similarity">
    <text evidence="1">Belongs to the alphaproteobacteria porin family.</text>
</comment>
<protein>
    <recommendedName>
        <fullName evidence="7">Porin</fullName>
    </recommendedName>
</protein>
<feature type="chain" id="PRO_5022195265" description="Porin" evidence="4">
    <location>
        <begin position="21"/>
        <end position="424"/>
    </location>
</feature>
<evidence type="ECO:0000313" key="5">
    <source>
        <dbReference type="EMBL" id="TWP30559.1"/>
    </source>
</evidence>
<dbReference type="SUPFAM" id="SSF56935">
    <property type="entry name" value="Porins"/>
    <property type="match status" value="1"/>
</dbReference>
<keyword evidence="6" id="KW-1185">Reference proteome</keyword>
<evidence type="ECO:0000313" key="6">
    <source>
        <dbReference type="Proteomes" id="UP000319499"/>
    </source>
</evidence>
<feature type="signal peptide" evidence="4">
    <location>
        <begin position="1"/>
        <end position="20"/>
    </location>
</feature>
<keyword evidence="4" id="KW-0732">Signal</keyword>
<evidence type="ECO:0000256" key="2">
    <source>
        <dbReference type="ARBA" id="ARBA00022448"/>
    </source>
</evidence>
<proteinExistence type="inferred from homology"/>
<comment type="caution">
    <text evidence="5">The sequence shown here is derived from an EMBL/GenBank/DDBJ whole genome shotgun (WGS) entry which is preliminary data.</text>
</comment>
<dbReference type="GO" id="GO:0015288">
    <property type="term" value="F:porin activity"/>
    <property type="evidence" value="ECO:0007669"/>
    <property type="project" value="InterPro"/>
</dbReference>
<keyword evidence="3" id="KW-0472">Membrane</keyword>
<keyword evidence="2" id="KW-0813">Transport</keyword>
<gene>
    <name evidence="5" type="ORF">ETU09_00730</name>
</gene>
<evidence type="ECO:0000256" key="4">
    <source>
        <dbReference type="SAM" id="SignalP"/>
    </source>
</evidence>
<reference evidence="5 6" key="1">
    <citation type="submission" date="2019-02" db="EMBL/GenBank/DDBJ databases">
        <title>Apibacter muscae sp. nov.: a novel member of the house fly microbiota.</title>
        <authorList>
            <person name="Park R."/>
        </authorList>
    </citation>
    <scope>NUCLEOTIDE SEQUENCE [LARGE SCALE GENOMIC DNA]</scope>
    <source>
        <strain evidence="5 6">AL1</strain>
    </source>
</reference>
<dbReference type="AlphaFoldDB" id="A0A563DKD0"/>
<accession>A0A563DKD0</accession>
<dbReference type="EMBL" id="SELH01000011">
    <property type="protein sequence ID" value="TWP30559.1"/>
    <property type="molecule type" value="Genomic_DNA"/>
</dbReference>
<evidence type="ECO:0000256" key="1">
    <source>
        <dbReference type="ARBA" id="ARBA00009521"/>
    </source>
</evidence>
<name>A0A563DKD0_9FLAO</name>
<dbReference type="Pfam" id="PF02530">
    <property type="entry name" value="Porin_2"/>
    <property type="match status" value="1"/>
</dbReference>
<dbReference type="GO" id="GO:0016020">
    <property type="term" value="C:membrane"/>
    <property type="evidence" value="ECO:0007669"/>
    <property type="project" value="InterPro"/>
</dbReference>
<organism evidence="5 6">
    <name type="scientific">Apibacter muscae</name>
    <dbReference type="NCBI Taxonomy" id="2509004"/>
    <lineage>
        <taxon>Bacteria</taxon>
        <taxon>Pseudomonadati</taxon>
        <taxon>Bacteroidota</taxon>
        <taxon>Flavobacteriia</taxon>
        <taxon>Flavobacteriales</taxon>
        <taxon>Weeksellaceae</taxon>
        <taxon>Apibacter</taxon>
    </lineage>
</organism>
<dbReference type="RefSeq" id="WP_146291228.1">
    <property type="nucleotide sequence ID" value="NZ_SELH01000011.1"/>
</dbReference>
<evidence type="ECO:0008006" key="7">
    <source>
        <dbReference type="Google" id="ProtNLM"/>
    </source>
</evidence>
<dbReference type="InterPro" id="IPR003684">
    <property type="entry name" value="Porin_alphabac"/>
</dbReference>
<dbReference type="Proteomes" id="UP000319499">
    <property type="component" value="Unassembled WGS sequence"/>
</dbReference>
<sequence length="424" mass="47259">MKKKIFTTLFVAFSLLLAKAQNPIDSTEVSLSIINTEKSDLEIVKDFHRTASPYFKDPKAPRFLLYDRQKKVAFGIGGIIRVRTAYNFSGISNSSSGFVPYSISVPTNSAEKNDFKINTNKSTLFFKLMGDNSKIGKYMAYVSGNFSGNNNNFTLKDAYVSFLGFTIGQTWSTFNDIAAVPPTVDYQGPNGAAMMRTGQIRYTHKLNDQISFAVAVEQSQSTGTYENSLNEKTTQSIPDIPLYIQYSWGKDFASHIRVSGVMKNINYRNLVKDKTETETALGVQLSTKVGITPLIEFYGQINYGNGIAPYINDLSGHGLSIVNNPNHDGRMYALEAMGWFSQVKFNLSKNVFTSLGYSQAKIFPKSGTFSDQEYRYGQYLVGNVFYNITNNIQLGAEYLWGNRVNMGGQSSAANCIQTLVKFNF</sequence>
<evidence type="ECO:0000256" key="3">
    <source>
        <dbReference type="ARBA" id="ARBA00023136"/>
    </source>
</evidence>
<dbReference type="OrthoDB" id="790324at2"/>